<dbReference type="PANTHER" id="PTHR46970:SF1">
    <property type="entry name" value="BASIC HELIX-LOOP-HELIX DOMAIN-CONTAINING PROTEIN USF3"/>
    <property type="match status" value="1"/>
</dbReference>
<comment type="catalytic activity">
    <reaction evidence="11">
        <text>N-terminal L-methionyl-L-tyrosyl-[protein] + acetyl-CoA = N-terminal N(alpha)-acetyl-L-methionyl-L-tyrosyl-[protein] + CoA + H(+)</text>
        <dbReference type="Rhea" id="RHEA:50532"/>
        <dbReference type="Rhea" id="RHEA-COMP:12717"/>
        <dbReference type="Rhea" id="RHEA-COMP:12718"/>
        <dbReference type="ChEBI" id="CHEBI:15378"/>
        <dbReference type="ChEBI" id="CHEBI:57287"/>
        <dbReference type="ChEBI" id="CHEBI:57288"/>
        <dbReference type="ChEBI" id="CHEBI:133384"/>
        <dbReference type="ChEBI" id="CHEBI:133385"/>
        <dbReference type="EC" id="2.3.1.258"/>
    </reaction>
</comment>
<evidence type="ECO:0000256" key="6">
    <source>
        <dbReference type="ARBA" id="ARBA00039121"/>
    </source>
</evidence>
<dbReference type="Pfam" id="PF00010">
    <property type="entry name" value="HLH"/>
    <property type="match status" value="1"/>
</dbReference>
<feature type="region of interest" description="Disordered" evidence="19">
    <location>
        <begin position="2121"/>
        <end position="2256"/>
    </location>
</feature>
<feature type="region of interest" description="Disordered" evidence="19">
    <location>
        <begin position="1102"/>
        <end position="1133"/>
    </location>
</feature>
<dbReference type="GO" id="GO:0001228">
    <property type="term" value="F:DNA-binding transcription activator activity, RNA polymerase II-specific"/>
    <property type="evidence" value="ECO:0007669"/>
    <property type="project" value="TreeGrafter"/>
</dbReference>
<dbReference type="Gene3D" id="3.40.630.30">
    <property type="match status" value="1"/>
</dbReference>
<evidence type="ECO:0000256" key="5">
    <source>
        <dbReference type="ARBA" id="ARBA00023315"/>
    </source>
</evidence>
<feature type="compositionally biased region" description="Polar residues" evidence="19">
    <location>
        <begin position="1388"/>
        <end position="1399"/>
    </location>
</feature>
<feature type="compositionally biased region" description="Polar residues" evidence="19">
    <location>
        <begin position="818"/>
        <end position="838"/>
    </location>
</feature>
<feature type="region of interest" description="Disordered" evidence="19">
    <location>
        <begin position="2435"/>
        <end position="2478"/>
    </location>
</feature>
<feature type="region of interest" description="Disordered" evidence="19">
    <location>
        <begin position="920"/>
        <end position="955"/>
    </location>
</feature>
<dbReference type="FunFam" id="4.10.280.10:FF:000051">
    <property type="entry name" value="Basic helix-loop-helix domain-containing protein KIAA2018"/>
    <property type="match status" value="1"/>
</dbReference>
<dbReference type="GO" id="GO:0005737">
    <property type="term" value="C:cytoplasm"/>
    <property type="evidence" value="ECO:0007669"/>
    <property type="project" value="UniProtKB-SubCell"/>
</dbReference>
<feature type="compositionally biased region" description="Low complexity" evidence="19">
    <location>
        <begin position="2180"/>
        <end position="2199"/>
    </location>
</feature>
<organism evidence="22 23">
    <name type="scientific">Etheostoma spectabile</name>
    <name type="common">orangethroat darter</name>
    <dbReference type="NCBI Taxonomy" id="54343"/>
    <lineage>
        <taxon>Eukaryota</taxon>
        <taxon>Metazoa</taxon>
        <taxon>Chordata</taxon>
        <taxon>Craniata</taxon>
        <taxon>Vertebrata</taxon>
        <taxon>Euteleostomi</taxon>
        <taxon>Actinopterygii</taxon>
        <taxon>Neopterygii</taxon>
        <taxon>Teleostei</taxon>
        <taxon>Neoteleostei</taxon>
        <taxon>Acanthomorphata</taxon>
        <taxon>Eupercaria</taxon>
        <taxon>Perciformes</taxon>
        <taxon>Percoidei</taxon>
        <taxon>Percidae</taxon>
        <taxon>Etheostomatinae</taxon>
        <taxon>Etheostoma</taxon>
    </lineage>
</organism>
<feature type="compositionally biased region" description="Low complexity" evidence="19">
    <location>
        <begin position="1462"/>
        <end position="1483"/>
    </location>
</feature>
<evidence type="ECO:0000256" key="13">
    <source>
        <dbReference type="ARBA" id="ARBA00048618"/>
    </source>
</evidence>
<feature type="compositionally biased region" description="Low complexity" evidence="19">
    <location>
        <begin position="1110"/>
        <end position="1133"/>
    </location>
</feature>
<reference evidence="22 23" key="1">
    <citation type="submission" date="2019-08" db="EMBL/GenBank/DDBJ databases">
        <title>A chromosome-level genome assembly, high-density linkage maps, and genome scans reveal the genomic architecture of hybrid incompatibilities underlying speciation via character displacement in darters (Percidae: Etheostominae).</title>
        <authorList>
            <person name="Moran R.L."/>
            <person name="Catchen J.M."/>
            <person name="Fuller R.C."/>
        </authorList>
    </citation>
    <scope>NUCLEOTIDE SEQUENCE [LARGE SCALE GENOMIC DNA]</scope>
    <source>
        <strain evidence="22">EspeVRDwgs_2016</strain>
        <tissue evidence="22">Muscle</tissue>
    </source>
</reference>
<protein>
    <recommendedName>
        <fullName evidence="7">N-alpha-acetyltransferase 50</fullName>
        <ecNumber evidence="6">2.3.1.258</ecNumber>
    </recommendedName>
    <alternativeName>
        <fullName evidence="8">N-epsilon-acetyltransferase 50</fullName>
    </alternativeName>
    <alternativeName>
        <fullName evidence="9">NatE catalytic subunit</fullName>
    </alternativeName>
</protein>
<feature type="region of interest" description="Disordered" evidence="19">
    <location>
        <begin position="1219"/>
        <end position="1305"/>
    </location>
</feature>
<evidence type="ECO:0000256" key="2">
    <source>
        <dbReference type="ARBA" id="ARBA00009342"/>
    </source>
</evidence>
<feature type="compositionally biased region" description="Low complexity" evidence="19">
    <location>
        <begin position="1492"/>
        <end position="1504"/>
    </location>
</feature>
<feature type="compositionally biased region" description="Polar residues" evidence="19">
    <location>
        <begin position="1667"/>
        <end position="1677"/>
    </location>
</feature>
<feature type="domain" description="N-acetyltransferase" evidence="21">
    <location>
        <begin position="6"/>
        <end position="156"/>
    </location>
</feature>
<dbReference type="GO" id="GO:0000977">
    <property type="term" value="F:RNA polymerase II transcription regulatory region sequence-specific DNA binding"/>
    <property type="evidence" value="ECO:0007669"/>
    <property type="project" value="TreeGrafter"/>
</dbReference>
<feature type="region of interest" description="Disordered" evidence="19">
    <location>
        <begin position="2018"/>
        <end position="2075"/>
    </location>
</feature>
<comment type="catalytic activity">
    <reaction evidence="12">
        <text>N-terminal L-methionyl-L-phenylalanyl-[protein] + acetyl-CoA = N-terminal N(alpha)-acetyl-L-methionyl-L-phenylalanyl-[protein] + CoA + H(+)</text>
        <dbReference type="Rhea" id="RHEA:50528"/>
        <dbReference type="Rhea" id="RHEA-COMP:12715"/>
        <dbReference type="Rhea" id="RHEA-COMP:12716"/>
        <dbReference type="ChEBI" id="CHEBI:15378"/>
        <dbReference type="ChEBI" id="CHEBI:57287"/>
        <dbReference type="ChEBI" id="CHEBI:57288"/>
        <dbReference type="ChEBI" id="CHEBI:133382"/>
        <dbReference type="ChEBI" id="CHEBI:133383"/>
        <dbReference type="EC" id="2.3.1.258"/>
    </reaction>
</comment>
<evidence type="ECO:0000256" key="1">
    <source>
        <dbReference type="ARBA" id="ARBA00004496"/>
    </source>
</evidence>
<comment type="catalytic activity">
    <reaction evidence="16">
        <text>N-terminal L-methionyl-L-leucyl-[protein] + acetyl-CoA = N-terminal N(alpha)-acetyl-L-methionyl-L-leucyl-[protein] + CoA + H(+)</text>
        <dbReference type="Rhea" id="RHEA:50520"/>
        <dbReference type="Rhea" id="RHEA-COMP:12711"/>
        <dbReference type="Rhea" id="RHEA-COMP:12712"/>
        <dbReference type="ChEBI" id="CHEBI:15378"/>
        <dbReference type="ChEBI" id="CHEBI:57287"/>
        <dbReference type="ChEBI" id="CHEBI:57288"/>
        <dbReference type="ChEBI" id="CHEBI:133377"/>
        <dbReference type="ChEBI" id="CHEBI:133378"/>
        <dbReference type="EC" id="2.3.1.258"/>
    </reaction>
</comment>
<feature type="compositionally biased region" description="Polar residues" evidence="19">
    <location>
        <begin position="865"/>
        <end position="883"/>
    </location>
</feature>
<dbReference type="SUPFAM" id="SSF55729">
    <property type="entry name" value="Acyl-CoA N-acyltransferases (Nat)"/>
    <property type="match status" value="1"/>
</dbReference>
<feature type="compositionally biased region" description="Polar residues" evidence="19">
    <location>
        <begin position="1516"/>
        <end position="1531"/>
    </location>
</feature>
<dbReference type="Gene3D" id="4.10.280.10">
    <property type="entry name" value="Helix-loop-helix DNA-binding domain"/>
    <property type="match status" value="1"/>
</dbReference>
<feature type="compositionally biased region" description="Low complexity" evidence="19">
    <location>
        <begin position="2439"/>
        <end position="2448"/>
    </location>
</feature>
<comment type="catalytic activity">
    <reaction evidence="14">
        <text>N-terminal L-methionyl-L-valyl-[protein] + acetyl-CoA = N-terminal N(alpha)-acetyl-L-methionyl-L-valyl-[protein] + CoA + H(+)</text>
        <dbReference type="Rhea" id="RHEA:50572"/>
        <dbReference type="Rhea" id="RHEA-COMP:12730"/>
        <dbReference type="Rhea" id="RHEA-COMP:12731"/>
        <dbReference type="ChEBI" id="CHEBI:15378"/>
        <dbReference type="ChEBI" id="CHEBI:57287"/>
        <dbReference type="ChEBI" id="CHEBI:57288"/>
        <dbReference type="ChEBI" id="CHEBI:133402"/>
        <dbReference type="ChEBI" id="CHEBI:133403"/>
        <dbReference type="EC" id="2.3.1.258"/>
    </reaction>
</comment>
<evidence type="ECO:0000256" key="19">
    <source>
        <dbReference type="SAM" id="MobiDB-lite"/>
    </source>
</evidence>
<proteinExistence type="inferred from homology"/>
<dbReference type="SMART" id="SM00353">
    <property type="entry name" value="HLH"/>
    <property type="match status" value="1"/>
</dbReference>
<feature type="region of interest" description="Disordered" evidence="19">
    <location>
        <begin position="1382"/>
        <end position="1429"/>
    </location>
</feature>
<dbReference type="GO" id="GO:0120518">
    <property type="term" value="F:protein N-terminal-methionine acetyltransferase activity"/>
    <property type="evidence" value="ECO:0007669"/>
    <property type="project" value="UniProtKB-EC"/>
</dbReference>
<evidence type="ECO:0000256" key="11">
    <source>
        <dbReference type="ARBA" id="ARBA00048335"/>
    </source>
</evidence>
<dbReference type="SUPFAM" id="SSF47459">
    <property type="entry name" value="HLH, helix-loop-helix DNA-binding domain"/>
    <property type="match status" value="1"/>
</dbReference>
<sequence length="2478" mass="264947">MKGSRIELGDVTPHNIKQLKRLNQVIFPVSYNDKFYKDVLEVGELAKLAYFNDIAVGAVCCRVDHSQNQKRLYIMTLGCLAPYRRLGIGTKMLNHVLNICEKDGTFDNIYLHVQISNESAIHFYQKFGFEIIETKKNYYKRIEPADAHDIMPEMTESQTPGRKPKKKKNKESHNAVERHRKEKINAGINRIGNLLPCSQALKQSKIMILDQAVRYITELKKQNDTLLLEGGDKVQAEEIRRLRRQMEEHRRESAHYIELLKAHDINILEDPTVHWKGKQHCAKVAKVTPTHQLPKGIIVYSNGNVMCPAGKESSPEKQPCETLIHQPPKVTARLRVNGALLQVNTSSSTPALLPGSTATPIQSTPGLRMIEQCVVETPTAANSLPPSVSYITLQIPAATTALSQQAQPATPAPTFTIAATSASQLSTESPAQPMSNLTTLTQAIATSKAAASEVCSWVTQDAAIRTVSYTAVPNSQALLRAGAAGSTQTTWTTLQMAGNTVQPVCQSLPTPEVINTTQAVQQVTLCPMGNKPSVQPIQIQMQPHVPVQQAPITAHIQAQPFQRAPQLRPAILNQAQPQPVLAPQPHCAVLSHSAIVPQPGVVAHPAVVPSQPQPAVLQPASLVSHPPTAIISQPQPISQPALVPQPQATVLPLLQTMQVLQVNTTGGTVSGVTAPQNTNNPSVVILQQASSCPTQSVVREEITNQTQCQHIVIIQAPNQVAPAPQNPQVGMVPAAVPTAVPVVSTQIPTASTSTPATSIQSVGGKQLVHILPRPVQPHMNHPLQVTQASSSPPVPPSPQTITVNGQVFALQPMKTSDKSSSQAGQSTLQLVQPTTTEEPTTNVALNSLGALSSLNQSISQGLPLTISSQNNGQTPAASSSVVQHKQPPAPASVSGTTLALPARQLQVPCLNPVKSGLMVNASIPPGKRPRTTLNTKRATAKRTKPAKKKELSQAPPAVAISAKPVVAAGEMVQLSVCQVLQSSTVKVTDIPPTCTTAVTTTDCSEAVGNVTPTQNTQMMTVCSSSSESPVFSQSHTQTKSSVNANQTNVVVSHTNSSGMAISVPTVNATSVKPTVSAAVAIESKPAVVSGNNSTITKLPVPEVKQPTTRAGTSTTQSKSAASATTAVSKQSKSVVSSAGATETLYTSTTVSTACLTPVCTSSIPEIAPVSLHQGTQLTSVCRPQVSNTQDPFTCNKPQSQPTTSPLVYTTVALPSPAATFSASHSSITAPTTSSEFRKRVTTSRASTQQTDGNMPNLSPCHPAEVKPAHPPRRDREAQEERHSTDKDGLVAVTSGTPYRKDSALSQQVYTNLDDQTVEHPMTSSRQTDSPMSSGAGGGRGFSVASMLPQGHNISASSGSFGTYTFTSEQAEMLALAMLEQDSPGRRSGSCTVNTASANPTAAAWEPPKTPAVSSSKERGATGQQAKVTKPMDTVTVKPTVQVSVRGHAGEVPNGSRHPQNMSYSQSLTQVQSQTSSQSGTVASLSVNNLIRPSSSQQPYPGSPSLVGPQGSVPSPVGTSAHISQPPNNALSPCSGAAQLNEYTPLKTALMRAQAGVGVGERQVKIISKRQAQEEVMLNTGKRSKPCPPSATTVSHMDVKAPDHSQMMVGHLPPTSSAVMTRINSESGGPLFSTNSFMSPIVRPTDGHCPSQGPPEQNQPGVLHLPQGHSQHAATQSGQHLGGNLYMKQQQQEQQRHHLYHLQHHLTQPDPAQRHSLHQRALQQQQEQQHVQKKRGLVRGSQAGSSAGLQQKQHHLEKSGVQQQQQHSHQQQQTQHQQHTQQHQQQSHQQSQQHQQPTQHQQSHPQQHQQQTHQQQPQAQHQQHQQQLQQQQQSSHSRHQQHLQQQIQQQHFRHQEKSCEAQAAGSRAHHSSHLAQQEHLKPGQDHNAMQRMMSTRTLEQQLIPSPSNPVSRSSDLACAPSRQERHRVSSYSAEALIGKSSTSGEQQQRMGLHLQPGRGVTQEQPDLRGYLDTSRGKANIAHNPQNRLPSDHPGSADVQRVSECPPFKVMGGGAHQLGGFDVQVSRGSDMTPKSVPSTQRGPQGQQQGGFRMGVGPPADGRNRYSAAHPGSQGVQVSLPREQEVCHQGFMQSLLSPHLPEQSNHQRSMQCCPPVSMEYSCVPGSSSGDIQAKASSPSVPQTQKAPAMRIGEGNKGHISQVSSNMHGGPGVRTGLPHPPTPHSSSEPGRSSAPSRPPAAVSQHSRHIARDTQPTKLRPGDRPRSGTLRQSNPFEPEGHLPLPSGGGVLLGRPQSGGEARRSTIVRFMADSAQVPGDNNLIPDQHLTQNFGFPFIPEGGMNPPPINANSTFIPPVSQPNTSRTPSLLPVEPQNTLPSFYPSYSPAAHPSLPSDVTLQYFPNQMFTSPSADKGSAPPLNNRFGSILSPPRPVGFGQASFPLLPDMPPMPIANSSGITPHISNFSLTSLFPEIATGMPTDGSAMPMSPLLSLSNTSAADSGKQPNRPAHNISHILGHDGSSAV</sequence>
<dbReference type="PANTHER" id="PTHR46970">
    <property type="entry name" value="BASIC HELIX-LOOP-HELIX DOMAIN-CONTAINING PROTEIN USF3"/>
    <property type="match status" value="1"/>
</dbReference>
<evidence type="ECO:0000256" key="15">
    <source>
        <dbReference type="ARBA" id="ARBA00049002"/>
    </source>
</evidence>
<feature type="compositionally biased region" description="Basic and acidic residues" evidence="19">
    <location>
        <begin position="1263"/>
        <end position="1288"/>
    </location>
</feature>
<feature type="region of interest" description="Disordered" evidence="19">
    <location>
        <begin position="1709"/>
        <end position="1879"/>
    </location>
</feature>
<dbReference type="InterPro" id="IPR000182">
    <property type="entry name" value="GNAT_dom"/>
</dbReference>
<dbReference type="CDD" id="cd04301">
    <property type="entry name" value="NAT_SF"/>
    <property type="match status" value="1"/>
</dbReference>
<feature type="region of interest" description="Disordered" evidence="19">
    <location>
        <begin position="149"/>
        <end position="177"/>
    </location>
</feature>
<comment type="subcellular location">
    <subcellularLocation>
        <location evidence="1">Cytoplasm</location>
    </subcellularLocation>
</comment>
<comment type="catalytic activity">
    <reaction evidence="17">
        <text>N-terminal L-methionyl-L-threonyl-[protein] + acetyl-CoA = N-terminal N(alpha)-acetyl-L-methionyl-L-threonyl-[protein] + CoA + H(+)</text>
        <dbReference type="Rhea" id="RHEA:50576"/>
        <dbReference type="Rhea" id="RHEA-COMP:12732"/>
        <dbReference type="Rhea" id="RHEA-COMP:12733"/>
        <dbReference type="ChEBI" id="CHEBI:15378"/>
        <dbReference type="ChEBI" id="CHEBI:57287"/>
        <dbReference type="ChEBI" id="CHEBI:57288"/>
        <dbReference type="ChEBI" id="CHEBI:133404"/>
        <dbReference type="ChEBI" id="CHEBI:133405"/>
        <dbReference type="EC" id="2.3.1.258"/>
    </reaction>
</comment>
<evidence type="ECO:0000259" key="20">
    <source>
        <dbReference type="PROSITE" id="PS50888"/>
    </source>
</evidence>
<comment type="catalytic activity">
    <reaction evidence="15">
        <text>N-terminal L-methionyl-L-alanyl-[protein] + acetyl-CoA = N-terminal N(alpha)-acetyl-L-methionyl-L-alanyl-[protein] + CoA + H(+)</text>
        <dbReference type="Rhea" id="RHEA:50564"/>
        <dbReference type="Rhea" id="RHEA-COMP:12726"/>
        <dbReference type="Rhea" id="RHEA-COMP:12727"/>
        <dbReference type="ChEBI" id="CHEBI:15378"/>
        <dbReference type="ChEBI" id="CHEBI:57287"/>
        <dbReference type="ChEBI" id="CHEBI:57288"/>
        <dbReference type="ChEBI" id="CHEBI:133398"/>
        <dbReference type="ChEBI" id="CHEBI:133399"/>
        <dbReference type="EC" id="2.3.1.258"/>
    </reaction>
</comment>
<evidence type="ECO:0000256" key="9">
    <source>
        <dbReference type="ARBA" id="ARBA00042626"/>
    </source>
</evidence>
<dbReference type="PROSITE" id="PS50888">
    <property type="entry name" value="BHLH"/>
    <property type="match status" value="1"/>
</dbReference>
<evidence type="ECO:0000256" key="17">
    <source>
        <dbReference type="ARBA" id="ARBA00049454"/>
    </source>
</evidence>
<feature type="coiled-coil region" evidence="18">
    <location>
        <begin position="232"/>
        <end position="259"/>
    </location>
</feature>
<dbReference type="EC" id="2.3.1.258" evidence="6"/>
<dbReference type="FunFam" id="3.40.630.30:FF:000078">
    <property type="entry name" value="N-alpha-acetyltransferase 50"/>
    <property type="match status" value="1"/>
</dbReference>
<comment type="catalytic activity">
    <reaction evidence="13">
        <text>N-terminal L-methionyl-L-lysyl-[protein] + acetyl-CoA = N-terminal N(alpha)-acetyl-L-methionyl-L-lysyl-[protein] + CoA + H(+)</text>
        <dbReference type="Rhea" id="RHEA:50580"/>
        <dbReference type="Rhea" id="RHEA-COMP:12734"/>
        <dbReference type="Rhea" id="RHEA-COMP:12735"/>
        <dbReference type="ChEBI" id="CHEBI:15378"/>
        <dbReference type="ChEBI" id="CHEBI:57287"/>
        <dbReference type="ChEBI" id="CHEBI:57288"/>
        <dbReference type="ChEBI" id="CHEBI:133406"/>
        <dbReference type="ChEBI" id="CHEBI:133407"/>
        <dbReference type="EC" id="2.3.1.258"/>
    </reaction>
</comment>
<feature type="region of interest" description="Disordered" evidence="19">
    <location>
        <begin position="1318"/>
        <end position="1345"/>
    </location>
</feature>
<comment type="catalytic activity">
    <reaction evidence="10">
        <text>N-terminal L-methionyl-L-seryl-[protein] + acetyl-CoA = N-terminal N(alpha)-acetyl-L-methionyl-L-seryl-[protein] + CoA + H(+)</text>
        <dbReference type="Rhea" id="RHEA:50568"/>
        <dbReference type="Rhea" id="RHEA-COMP:12728"/>
        <dbReference type="Rhea" id="RHEA-COMP:12729"/>
        <dbReference type="ChEBI" id="CHEBI:15378"/>
        <dbReference type="ChEBI" id="CHEBI:57287"/>
        <dbReference type="ChEBI" id="CHEBI:57288"/>
        <dbReference type="ChEBI" id="CHEBI:133400"/>
        <dbReference type="ChEBI" id="CHEBI:133401"/>
        <dbReference type="EC" id="2.3.1.258"/>
    </reaction>
</comment>
<dbReference type="CDD" id="cd18910">
    <property type="entry name" value="bHLHzip_USF3"/>
    <property type="match status" value="1"/>
</dbReference>
<evidence type="ECO:0000256" key="18">
    <source>
        <dbReference type="SAM" id="Coils"/>
    </source>
</evidence>
<name>A0A5J5CJP9_9PERO</name>
<comment type="caution">
    <text evidence="22">The sequence shown here is derived from an EMBL/GenBank/DDBJ whole genome shotgun (WGS) entry which is preliminary data.</text>
</comment>
<accession>A0A5J5CJP9</accession>
<feature type="region of interest" description="Disordered" evidence="19">
    <location>
        <begin position="1447"/>
        <end position="1532"/>
    </location>
</feature>
<evidence type="ECO:0000256" key="8">
    <source>
        <dbReference type="ARBA" id="ARBA00042533"/>
    </source>
</evidence>
<feature type="compositionally biased region" description="Polar residues" evidence="19">
    <location>
        <begin position="2121"/>
        <end position="2142"/>
    </location>
</feature>
<comment type="similarity">
    <text evidence="2">Belongs to the acetyltransferase family. GNAT subfamily.</text>
</comment>
<dbReference type="InterPro" id="IPR036638">
    <property type="entry name" value="HLH_DNA-bd_sf"/>
</dbReference>
<dbReference type="InterPro" id="IPR016181">
    <property type="entry name" value="Acyl_CoA_acyltransferase"/>
</dbReference>
<evidence type="ECO:0000256" key="7">
    <source>
        <dbReference type="ARBA" id="ARBA00039544"/>
    </source>
</evidence>
<evidence type="ECO:0000256" key="4">
    <source>
        <dbReference type="ARBA" id="ARBA00022679"/>
    </source>
</evidence>
<dbReference type="Proteomes" id="UP000327493">
    <property type="component" value="Chromosome 22"/>
</dbReference>
<evidence type="ECO:0000256" key="3">
    <source>
        <dbReference type="ARBA" id="ARBA00022490"/>
    </source>
</evidence>
<feature type="compositionally biased region" description="Polar residues" evidence="19">
    <location>
        <begin position="1219"/>
        <end position="1234"/>
    </location>
</feature>
<keyword evidence="23" id="KW-1185">Reference proteome</keyword>
<evidence type="ECO:0000256" key="12">
    <source>
        <dbReference type="ARBA" id="ARBA00048490"/>
    </source>
</evidence>
<dbReference type="GO" id="GO:0010719">
    <property type="term" value="P:negative regulation of epithelial to mesenchymal transition"/>
    <property type="evidence" value="ECO:0007669"/>
    <property type="project" value="TreeGrafter"/>
</dbReference>
<gene>
    <name evidence="22" type="ORF">FQN60_013704</name>
</gene>
<evidence type="ECO:0000313" key="23">
    <source>
        <dbReference type="Proteomes" id="UP000327493"/>
    </source>
</evidence>
<feature type="region of interest" description="Disordered" evidence="19">
    <location>
        <begin position="813"/>
        <end position="838"/>
    </location>
</feature>
<feature type="compositionally biased region" description="Polar residues" evidence="19">
    <location>
        <begin position="1741"/>
        <end position="1750"/>
    </location>
</feature>
<feature type="compositionally biased region" description="Basic residues" evidence="19">
    <location>
        <begin position="938"/>
        <end position="947"/>
    </location>
</feature>
<keyword evidence="5" id="KW-0012">Acyltransferase</keyword>
<feature type="compositionally biased region" description="Polar residues" evidence="19">
    <location>
        <begin position="1242"/>
        <end position="1256"/>
    </location>
</feature>
<feature type="compositionally biased region" description="Low complexity" evidence="19">
    <location>
        <begin position="1761"/>
        <end position="1834"/>
    </location>
</feature>
<feature type="region of interest" description="Disordered" evidence="19">
    <location>
        <begin position="1642"/>
        <end position="1677"/>
    </location>
</feature>
<feature type="region of interest" description="Disordered" evidence="19">
    <location>
        <begin position="865"/>
        <end position="895"/>
    </location>
</feature>
<dbReference type="InterPro" id="IPR048064">
    <property type="entry name" value="USF3_bHLH"/>
</dbReference>
<dbReference type="InterPro" id="IPR011598">
    <property type="entry name" value="bHLH_dom"/>
</dbReference>
<dbReference type="InterPro" id="IPR053252">
    <property type="entry name" value="EMT_regulator"/>
</dbReference>
<feature type="compositionally biased region" description="Polar residues" evidence="19">
    <location>
        <begin position="1321"/>
        <end position="1332"/>
    </location>
</feature>
<dbReference type="GO" id="GO:0046983">
    <property type="term" value="F:protein dimerization activity"/>
    <property type="evidence" value="ECO:0007669"/>
    <property type="project" value="InterPro"/>
</dbReference>
<evidence type="ECO:0000313" key="22">
    <source>
        <dbReference type="EMBL" id="KAA8580746.1"/>
    </source>
</evidence>
<feature type="compositionally biased region" description="Low complexity" evidence="19">
    <location>
        <begin position="1718"/>
        <end position="1728"/>
    </location>
</feature>
<dbReference type="PROSITE" id="PS51186">
    <property type="entry name" value="GNAT"/>
    <property type="match status" value="1"/>
</dbReference>
<feature type="domain" description="BHLH" evidence="20">
    <location>
        <begin position="168"/>
        <end position="219"/>
    </location>
</feature>
<evidence type="ECO:0000256" key="10">
    <source>
        <dbReference type="ARBA" id="ARBA00048251"/>
    </source>
</evidence>
<dbReference type="Pfam" id="PF00583">
    <property type="entry name" value="Acetyltransf_1"/>
    <property type="match status" value="1"/>
</dbReference>
<feature type="region of interest" description="Disordered" evidence="19">
    <location>
        <begin position="1979"/>
        <end position="1998"/>
    </location>
</feature>
<evidence type="ECO:0000256" key="14">
    <source>
        <dbReference type="ARBA" id="ARBA00048799"/>
    </source>
</evidence>
<dbReference type="EMBL" id="VOFY01000022">
    <property type="protein sequence ID" value="KAA8580746.1"/>
    <property type="molecule type" value="Genomic_DNA"/>
</dbReference>
<evidence type="ECO:0000256" key="16">
    <source>
        <dbReference type="ARBA" id="ARBA00049103"/>
    </source>
</evidence>
<keyword evidence="18" id="KW-0175">Coiled coil</keyword>
<keyword evidence="3" id="KW-0963">Cytoplasm</keyword>
<keyword evidence="4" id="KW-0808">Transferase</keyword>
<evidence type="ECO:0000259" key="21">
    <source>
        <dbReference type="PROSITE" id="PS51186"/>
    </source>
</evidence>